<sequence>MMQQRAYEIVASNIRHILAPNQGSQGSPATSTSSQSSDDTQGDDELEELLTSASFYHNLGRLLLSGRMGPQSAYMMALNAYNPAAGGPAPQMPHVLQAYNRYALESGFLPFDMQPEFNPDNQSDFPASATHLALDAVKHAVVAHYTQAKFDTDCPPGRNPIRFFFEQNETA</sequence>
<evidence type="ECO:0000313" key="2">
    <source>
        <dbReference type="EMBL" id="KAG0301495.1"/>
    </source>
</evidence>
<evidence type="ECO:0000313" key="3">
    <source>
        <dbReference type="Proteomes" id="UP000738325"/>
    </source>
</evidence>
<name>A0A9P6QU58_9FUNG</name>
<proteinExistence type="predicted"/>
<feature type="compositionally biased region" description="Low complexity" evidence="1">
    <location>
        <begin position="22"/>
        <end position="39"/>
    </location>
</feature>
<gene>
    <name evidence="2" type="ORF">BGZ99_003408</name>
</gene>
<protein>
    <submittedName>
        <fullName evidence="2">Uncharacterized protein</fullName>
    </submittedName>
</protein>
<dbReference type="Proteomes" id="UP000738325">
    <property type="component" value="Unassembled WGS sequence"/>
</dbReference>
<organism evidence="2 3">
    <name type="scientific">Dissophora globulifera</name>
    <dbReference type="NCBI Taxonomy" id="979702"/>
    <lineage>
        <taxon>Eukaryota</taxon>
        <taxon>Fungi</taxon>
        <taxon>Fungi incertae sedis</taxon>
        <taxon>Mucoromycota</taxon>
        <taxon>Mortierellomycotina</taxon>
        <taxon>Mortierellomycetes</taxon>
        <taxon>Mortierellales</taxon>
        <taxon>Mortierellaceae</taxon>
        <taxon>Dissophora</taxon>
    </lineage>
</organism>
<accession>A0A9P6QU58</accession>
<dbReference type="AlphaFoldDB" id="A0A9P6QU58"/>
<evidence type="ECO:0000256" key="1">
    <source>
        <dbReference type="SAM" id="MobiDB-lite"/>
    </source>
</evidence>
<feature type="non-terminal residue" evidence="2">
    <location>
        <position position="1"/>
    </location>
</feature>
<keyword evidence="3" id="KW-1185">Reference proteome</keyword>
<feature type="region of interest" description="Disordered" evidence="1">
    <location>
        <begin position="19"/>
        <end position="44"/>
    </location>
</feature>
<dbReference type="EMBL" id="JAAAIP010002157">
    <property type="protein sequence ID" value="KAG0301495.1"/>
    <property type="molecule type" value="Genomic_DNA"/>
</dbReference>
<comment type="caution">
    <text evidence="2">The sequence shown here is derived from an EMBL/GenBank/DDBJ whole genome shotgun (WGS) entry which is preliminary data.</text>
</comment>
<reference evidence="2" key="1">
    <citation type="journal article" date="2020" name="Fungal Divers.">
        <title>Resolving the Mortierellaceae phylogeny through synthesis of multi-gene phylogenetics and phylogenomics.</title>
        <authorList>
            <person name="Vandepol N."/>
            <person name="Liber J."/>
            <person name="Desiro A."/>
            <person name="Na H."/>
            <person name="Kennedy M."/>
            <person name="Barry K."/>
            <person name="Grigoriev I.V."/>
            <person name="Miller A.N."/>
            <person name="O'Donnell K."/>
            <person name="Stajich J.E."/>
            <person name="Bonito G."/>
        </authorList>
    </citation>
    <scope>NUCLEOTIDE SEQUENCE</scope>
    <source>
        <strain evidence="2">REB-010B</strain>
    </source>
</reference>